<feature type="transmembrane region" description="Helical" evidence="6">
    <location>
        <begin position="373"/>
        <end position="392"/>
    </location>
</feature>
<dbReference type="InParanoid" id="A0A1D2VB19"/>
<dbReference type="PANTHER" id="PTHR16950:SF16">
    <property type="entry name" value="ZINC TRANSPORTER ZIP13"/>
    <property type="match status" value="1"/>
</dbReference>
<comment type="subcellular location">
    <subcellularLocation>
        <location evidence="1">Membrane</location>
        <topology evidence="1">Multi-pass membrane protein</topology>
    </subcellularLocation>
</comment>
<evidence type="ECO:0000256" key="3">
    <source>
        <dbReference type="ARBA" id="ARBA00022989"/>
    </source>
</evidence>
<dbReference type="EMBL" id="KV454489">
    <property type="protein sequence ID" value="ODV58799.1"/>
    <property type="molecule type" value="Genomic_DNA"/>
</dbReference>
<feature type="transmembrane region" description="Helical" evidence="6">
    <location>
        <begin position="113"/>
        <end position="133"/>
    </location>
</feature>
<feature type="region of interest" description="Disordered" evidence="5">
    <location>
        <begin position="205"/>
        <end position="245"/>
    </location>
</feature>
<keyword evidence="2 6" id="KW-0812">Transmembrane</keyword>
<sequence length="524" mass="59424">MALLIECHGSHKHKHDHRPGHDEKYHKESNEVLISKEFVKNKDLVSKIYYENGVLNLEYIKSELSKCDIIKAISEYEHKKKHHDEHHETEEEEELSFIGKLIERLFPSSNPGINSILGVVYIFLPSFLIIYFIPKNVESMNATILKNLISFSCGGILGDVFIHLLPEIFSSNNNERKNSILGLTVFIGFLIFLIVDKSVRILSGSEHGHSHSHSHGPEEEHSHNHSHSHSHNHSHSHSHSHASGVEAEIEEKTGELTHRNYKNEDEIEIEKEIQKLHDNFKDSNNDSDHIKNSSKKTSILVNLIVCFNHNISDGMAITSSFYINKNIGITTFLAILIHEIPHSISDLFLFIKFDNQSSQNNQSNKLKLVKNQLIVFVGSVVGCLIGIFLQNFDKTLSLISNELVNYQSITESSDQSPNASTGAHNNLVISLLNKFVLSKITGVFGLLKSSLDLEISELLLPITVGCFFYISTIGIIPEILEIDRKLIENKDDDELRRREICSSIGQFVSMFLGLFVMFLLAWFE</sequence>
<dbReference type="STRING" id="1344418.A0A1D2VB19"/>
<dbReference type="PANTHER" id="PTHR16950">
    <property type="entry name" value="ZINC TRANSPORTER SLC39A7 HISTIDINE-RICH MEMBRANE PROTEIN KE4"/>
    <property type="match status" value="1"/>
</dbReference>
<feature type="transmembrane region" description="Helical" evidence="6">
    <location>
        <begin position="178"/>
        <end position="195"/>
    </location>
</feature>
<reference evidence="8" key="1">
    <citation type="submission" date="2016-05" db="EMBL/GenBank/DDBJ databases">
        <title>Comparative genomics of biotechnologically important yeasts.</title>
        <authorList>
            <consortium name="DOE Joint Genome Institute"/>
            <person name="Riley R."/>
            <person name="Haridas S."/>
            <person name="Wolfe K.H."/>
            <person name="Lopes M.R."/>
            <person name="Hittinger C.T."/>
            <person name="Goker M."/>
            <person name="Salamov A."/>
            <person name="Wisecaver J."/>
            <person name="Long T.M."/>
            <person name="Aerts A.L."/>
            <person name="Barry K."/>
            <person name="Choi C."/>
            <person name="Clum A."/>
            <person name="Coughlan A.Y."/>
            <person name="Deshpande S."/>
            <person name="Douglass A.P."/>
            <person name="Hanson S.J."/>
            <person name="Klenk H.-P."/>
            <person name="Labutti K."/>
            <person name="Lapidus A."/>
            <person name="Lindquist E."/>
            <person name="Lipzen A."/>
            <person name="Meier-Kolthoff J.P."/>
            <person name="Ohm R.A."/>
            <person name="Otillar R.P."/>
            <person name="Pangilinan J."/>
            <person name="Peng Y."/>
            <person name="Rokas A."/>
            <person name="Rosa C.A."/>
            <person name="Scheuner C."/>
            <person name="Sibirny A.A."/>
            <person name="Slot J.C."/>
            <person name="Stielow J.B."/>
            <person name="Sun H."/>
            <person name="Kurtzman C.P."/>
            <person name="Blackwell M."/>
            <person name="Grigoriev I.V."/>
            <person name="Jeffries T.W."/>
        </authorList>
    </citation>
    <scope>NUCLEOTIDE SEQUENCE [LARGE SCALE GENOMIC DNA]</scope>
    <source>
        <strain evidence="8">DSM 1968</strain>
    </source>
</reference>
<evidence type="ECO:0000256" key="5">
    <source>
        <dbReference type="SAM" id="MobiDB-lite"/>
    </source>
</evidence>
<protein>
    <submittedName>
        <fullName evidence="7">Zip-domain-containing protein</fullName>
    </submittedName>
</protein>
<evidence type="ECO:0000313" key="8">
    <source>
        <dbReference type="Proteomes" id="UP000095038"/>
    </source>
</evidence>
<proteinExistence type="predicted"/>
<evidence type="ECO:0000256" key="1">
    <source>
        <dbReference type="ARBA" id="ARBA00004141"/>
    </source>
</evidence>
<accession>A0A1D2VB19</accession>
<feature type="transmembrane region" description="Helical" evidence="6">
    <location>
        <begin position="458"/>
        <end position="480"/>
    </location>
</feature>
<dbReference type="GO" id="GO:0016020">
    <property type="term" value="C:membrane"/>
    <property type="evidence" value="ECO:0007669"/>
    <property type="project" value="UniProtKB-SubCell"/>
</dbReference>
<dbReference type="GeneID" id="30965681"/>
<dbReference type="OrthoDB" id="200954at2759"/>
<evidence type="ECO:0000256" key="6">
    <source>
        <dbReference type="SAM" id="Phobius"/>
    </source>
</evidence>
<keyword evidence="4 6" id="KW-0472">Membrane</keyword>
<dbReference type="FunCoup" id="A0A1D2VB19">
    <property type="interactions" value="161"/>
</dbReference>
<feature type="transmembrane region" description="Helical" evidence="6">
    <location>
        <begin position="145"/>
        <end position="166"/>
    </location>
</feature>
<evidence type="ECO:0000256" key="2">
    <source>
        <dbReference type="ARBA" id="ARBA00022692"/>
    </source>
</evidence>
<keyword evidence="3 6" id="KW-1133">Transmembrane helix</keyword>
<evidence type="ECO:0000256" key="4">
    <source>
        <dbReference type="ARBA" id="ARBA00023136"/>
    </source>
</evidence>
<keyword evidence="8" id="KW-1185">Reference proteome</keyword>
<feature type="transmembrane region" description="Helical" evidence="6">
    <location>
        <begin position="500"/>
        <end position="523"/>
    </location>
</feature>
<name>A0A1D2VB19_9ASCO</name>
<dbReference type="RefSeq" id="XP_020045106.1">
    <property type="nucleotide sequence ID" value="XM_020192045.1"/>
</dbReference>
<dbReference type="InterPro" id="IPR003689">
    <property type="entry name" value="ZIP"/>
</dbReference>
<dbReference type="GO" id="GO:0005385">
    <property type="term" value="F:zinc ion transmembrane transporter activity"/>
    <property type="evidence" value="ECO:0007669"/>
    <property type="project" value="TreeGrafter"/>
</dbReference>
<feature type="compositionally biased region" description="Basic residues" evidence="5">
    <location>
        <begin position="224"/>
        <end position="240"/>
    </location>
</feature>
<dbReference type="AlphaFoldDB" id="A0A1D2VB19"/>
<evidence type="ECO:0000313" key="7">
    <source>
        <dbReference type="EMBL" id="ODV58799.1"/>
    </source>
</evidence>
<gene>
    <name evidence="7" type="ORF">ASCRUDRAFT_72211</name>
</gene>
<organism evidence="7 8">
    <name type="scientific">Ascoidea rubescens DSM 1968</name>
    <dbReference type="NCBI Taxonomy" id="1344418"/>
    <lineage>
        <taxon>Eukaryota</taxon>
        <taxon>Fungi</taxon>
        <taxon>Dikarya</taxon>
        <taxon>Ascomycota</taxon>
        <taxon>Saccharomycotina</taxon>
        <taxon>Saccharomycetes</taxon>
        <taxon>Ascoideaceae</taxon>
        <taxon>Ascoidea</taxon>
    </lineage>
</organism>
<dbReference type="GO" id="GO:0006882">
    <property type="term" value="P:intracellular zinc ion homeostasis"/>
    <property type="evidence" value="ECO:0007669"/>
    <property type="project" value="TreeGrafter"/>
</dbReference>
<dbReference type="Pfam" id="PF02535">
    <property type="entry name" value="Zip"/>
    <property type="match status" value="1"/>
</dbReference>
<dbReference type="Proteomes" id="UP000095038">
    <property type="component" value="Unassembled WGS sequence"/>
</dbReference>